<evidence type="ECO:0000256" key="1">
    <source>
        <dbReference type="ARBA" id="ARBA00022729"/>
    </source>
</evidence>
<dbReference type="AlphaFoldDB" id="A0A167AYK6"/>
<proteinExistence type="predicted"/>
<dbReference type="CDD" id="cd00519">
    <property type="entry name" value="Lipase_3"/>
    <property type="match status" value="1"/>
</dbReference>
<accession>A0A167AYK6</accession>
<keyword evidence="1 3" id="KW-0732">Signal</keyword>
<comment type="caution">
    <text evidence="5">The sequence shown here is derived from an EMBL/GenBank/DDBJ whole genome shotgun (WGS) entry which is preliminary data.</text>
</comment>
<dbReference type="EMBL" id="AZHC01000022">
    <property type="protein sequence ID" value="OAA39462.1"/>
    <property type="molecule type" value="Genomic_DNA"/>
</dbReference>
<protein>
    <submittedName>
        <fullName evidence="5">Extracellular lipase</fullName>
    </submittedName>
</protein>
<dbReference type="PANTHER" id="PTHR46640:SF1">
    <property type="entry name" value="FUNGAL LIPASE-LIKE DOMAIN-CONTAINING PROTEIN-RELATED"/>
    <property type="match status" value="1"/>
</dbReference>
<dbReference type="InterPro" id="IPR051299">
    <property type="entry name" value="AB_hydrolase_lip/est"/>
</dbReference>
<dbReference type="OrthoDB" id="426718at2759"/>
<dbReference type="SUPFAM" id="SSF53474">
    <property type="entry name" value="alpha/beta-Hydrolases"/>
    <property type="match status" value="1"/>
</dbReference>
<keyword evidence="6" id="KW-1185">Reference proteome</keyword>
<dbReference type="OMA" id="PEFWITS"/>
<feature type="chain" id="PRO_5007883918" evidence="3">
    <location>
        <begin position="22"/>
        <end position="447"/>
    </location>
</feature>
<name>A0A167AYK6_METRR</name>
<dbReference type="GO" id="GO:0016787">
    <property type="term" value="F:hydrolase activity"/>
    <property type="evidence" value="ECO:0007669"/>
    <property type="project" value="UniProtKB-KW"/>
</dbReference>
<keyword evidence="2" id="KW-0378">Hydrolase</keyword>
<dbReference type="PANTHER" id="PTHR46640">
    <property type="entry name" value="TRIACYLGLYCEROL LIPASE, PUTATIVE (AFU_ORTHOLOGUE AFUA_6G06510)-RELATED"/>
    <property type="match status" value="1"/>
</dbReference>
<dbReference type="Gene3D" id="3.40.50.1820">
    <property type="entry name" value="alpha/beta hydrolase"/>
    <property type="match status" value="1"/>
</dbReference>
<dbReference type="Pfam" id="PF01764">
    <property type="entry name" value="Lipase_3"/>
    <property type="match status" value="1"/>
</dbReference>
<organism evidence="5 6">
    <name type="scientific">Metarhizium rileyi (strain RCEF 4871)</name>
    <name type="common">Nomuraea rileyi</name>
    <dbReference type="NCBI Taxonomy" id="1649241"/>
    <lineage>
        <taxon>Eukaryota</taxon>
        <taxon>Fungi</taxon>
        <taxon>Dikarya</taxon>
        <taxon>Ascomycota</taxon>
        <taxon>Pezizomycotina</taxon>
        <taxon>Sordariomycetes</taxon>
        <taxon>Hypocreomycetidae</taxon>
        <taxon>Hypocreales</taxon>
        <taxon>Clavicipitaceae</taxon>
        <taxon>Metarhizium</taxon>
    </lineage>
</organism>
<evidence type="ECO:0000256" key="3">
    <source>
        <dbReference type="SAM" id="SignalP"/>
    </source>
</evidence>
<dbReference type="InterPro" id="IPR029058">
    <property type="entry name" value="AB_hydrolase_fold"/>
</dbReference>
<feature type="domain" description="Fungal lipase-type" evidence="4">
    <location>
        <begin position="104"/>
        <end position="265"/>
    </location>
</feature>
<gene>
    <name evidence="5" type="ORF">NOR_06300</name>
</gene>
<feature type="signal peptide" evidence="3">
    <location>
        <begin position="1"/>
        <end position="21"/>
    </location>
</feature>
<evidence type="ECO:0000313" key="6">
    <source>
        <dbReference type="Proteomes" id="UP000243498"/>
    </source>
</evidence>
<sequence>MRLSTPAASLGVLLLTSLGLATSAASGFHLDTATLKLIDTYSRYASAAYCSELHDQSTNSVVCTQPAAEACDGLADAVTVGEFGDSHSISGYIAVSQSQSVVVAAFRGTDIWNGRDILSDLLACLEAPAMEVDLEEEDVTSAFCQLASTVPPDADDKLLPLCDDCRIHQGFWAAFRGIKDDMMQVVMSQLGQNPGFKVVTTGHSLGGAVATIAGVYLRKAGIETDVYTYGSPRVGDEAFAKLASDTSNGITLRISNKQDPVTVLPRGSRTGYAHTTPEIWFPKGLHRPSRVCEGVHNRSCSGRFLNIFASGDHGVSRCSKRNFFESEKAWAFPFSASFTAAKSSSPFFQFAIAALNEDGMGRLGGDIGWRDGRVIGGVRLGDKEGRRGQNMTGVLVCGNDRLWFVDEDAIQMLMDDNDLYLAWVHVECPNTIPRGRAPINAAARCSG</sequence>
<reference evidence="5 6" key="1">
    <citation type="journal article" date="2016" name="Genome Biol. Evol.">
        <title>Divergent and convergent evolution of fungal pathogenicity.</title>
        <authorList>
            <person name="Shang Y."/>
            <person name="Xiao G."/>
            <person name="Zheng P."/>
            <person name="Cen K."/>
            <person name="Zhan S."/>
            <person name="Wang C."/>
        </authorList>
    </citation>
    <scope>NUCLEOTIDE SEQUENCE [LARGE SCALE GENOMIC DNA]</scope>
    <source>
        <strain evidence="5 6">RCEF 4871</strain>
    </source>
</reference>
<evidence type="ECO:0000256" key="2">
    <source>
        <dbReference type="ARBA" id="ARBA00022801"/>
    </source>
</evidence>
<evidence type="ECO:0000259" key="4">
    <source>
        <dbReference type="Pfam" id="PF01764"/>
    </source>
</evidence>
<dbReference type="GO" id="GO:0006629">
    <property type="term" value="P:lipid metabolic process"/>
    <property type="evidence" value="ECO:0007669"/>
    <property type="project" value="InterPro"/>
</dbReference>
<dbReference type="InterPro" id="IPR002921">
    <property type="entry name" value="Fungal_lipase-type"/>
</dbReference>
<evidence type="ECO:0000313" key="5">
    <source>
        <dbReference type="EMBL" id="OAA39462.1"/>
    </source>
</evidence>
<dbReference type="Proteomes" id="UP000243498">
    <property type="component" value="Unassembled WGS sequence"/>
</dbReference>